<comment type="caution">
    <text evidence="2">The sequence shown here is derived from an EMBL/GenBank/DDBJ whole genome shotgun (WGS) entry which is preliminary data.</text>
</comment>
<dbReference type="InterPro" id="IPR011935">
    <property type="entry name" value="CHP02231"/>
</dbReference>
<sequence length="341" mass="36573">MVTTEIHTHTLALDSTRDGTITRVNLYQDLARVTRSYTVNVDAGQTKLTISSLLNAMDHESLRVEGRGAALIQGELKIKEAKAKHALERCKKAIGSIDQYMGNISVEHLDISKLGKAMDIYDTTEDKWDSDDKEYVRIYSPYGESSVYVDQCFIACSEVSDVSPGETFKTHLGVNPTIRKHTYSQRITVHNTKRISVEGLRIIDNIRVSDDANITVHLLNPGACDSCINLTATTTKAAVMPAPVTVADGVIAQWSEADDPDNRDIPPTYNKALTLFGLKESSTVGAAKADSACGSATVGECSSAAATWAVSASGVVGVFAFGHGGGGGEPAYPNHNIPAVR</sequence>
<evidence type="ECO:0000313" key="2">
    <source>
        <dbReference type="EMBL" id="KAF8874253.1"/>
    </source>
</evidence>
<gene>
    <name evidence="2" type="ORF">CPB84DRAFT_1853669</name>
</gene>
<feature type="domain" description="DUF4140" evidence="1">
    <location>
        <begin position="24"/>
        <end position="74"/>
    </location>
</feature>
<dbReference type="EMBL" id="JADNYJ010000217">
    <property type="protein sequence ID" value="KAF8874253.1"/>
    <property type="molecule type" value="Genomic_DNA"/>
</dbReference>
<dbReference type="PANTHER" id="PTHR31005">
    <property type="entry name" value="DUF4139 DOMAIN-CONTAINING PROTEIN"/>
    <property type="match status" value="1"/>
</dbReference>
<evidence type="ECO:0000259" key="1">
    <source>
        <dbReference type="Pfam" id="PF13600"/>
    </source>
</evidence>
<dbReference type="AlphaFoldDB" id="A0A9P5TH34"/>
<dbReference type="InterPro" id="IPR025554">
    <property type="entry name" value="DUF4140"/>
</dbReference>
<accession>A0A9P5TH34</accession>
<evidence type="ECO:0000313" key="3">
    <source>
        <dbReference type="Proteomes" id="UP000724874"/>
    </source>
</evidence>
<name>A0A9P5TH34_GYMJU</name>
<dbReference type="Proteomes" id="UP000724874">
    <property type="component" value="Unassembled WGS sequence"/>
</dbReference>
<keyword evidence="3" id="KW-1185">Reference proteome</keyword>
<protein>
    <recommendedName>
        <fullName evidence="1">DUF4140 domain-containing protein</fullName>
    </recommendedName>
</protein>
<reference evidence="2" key="1">
    <citation type="submission" date="2020-11" db="EMBL/GenBank/DDBJ databases">
        <authorList>
            <consortium name="DOE Joint Genome Institute"/>
            <person name="Ahrendt S."/>
            <person name="Riley R."/>
            <person name="Andreopoulos W."/>
            <person name="LaButti K."/>
            <person name="Pangilinan J."/>
            <person name="Ruiz-duenas F.J."/>
            <person name="Barrasa J.M."/>
            <person name="Sanchez-Garcia M."/>
            <person name="Camarero S."/>
            <person name="Miyauchi S."/>
            <person name="Serrano A."/>
            <person name="Linde D."/>
            <person name="Babiker R."/>
            <person name="Drula E."/>
            <person name="Ayuso-Fernandez I."/>
            <person name="Pacheco R."/>
            <person name="Padilla G."/>
            <person name="Ferreira P."/>
            <person name="Barriuso J."/>
            <person name="Kellner H."/>
            <person name="Castanera R."/>
            <person name="Alfaro M."/>
            <person name="Ramirez L."/>
            <person name="Pisabarro A.G."/>
            <person name="Kuo A."/>
            <person name="Tritt A."/>
            <person name="Lipzen A."/>
            <person name="He G."/>
            <person name="Yan M."/>
            <person name="Ng V."/>
            <person name="Cullen D."/>
            <person name="Martin F."/>
            <person name="Rosso M.-N."/>
            <person name="Henrissat B."/>
            <person name="Hibbett D."/>
            <person name="Martinez A.T."/>
            <person name="Grigoriev I.V."/>
        </authorList>
    </citation>
    <scope>NUCLEOTIDE SEQUENCE</scope>
    <source>
        <strain evidence="2">AH 44721</strain>
    </source>
</reference>
<dbReference type="PANTHER" id="PTHR31005:SF8">
    <property type="entry name" value="DUF4139 DOMAIN-CONTAINING PROTEIN"/>
    <property type="match status" value="1"/>
</dbReference>
<proteinExistence type="predicted"/>
<dbReference type="Pfam" id="PF13600">
    <property type="entry name" value="DUF4140"/>
    <property type="match status" value="1"/>
</dbReference>
<organism evidence="2 3">
    <name type="scientific">Gymnopilus junonius</name>
    <name type="common">Spectacular rustgill mushroom</name>
    <name type="synonym">Gymnopilus spectabilis subsp. junonius</name>
    <dbReference type="NCBI Taxonomy" id="109634"/>
    <lineage>
        <taxon>Eukaryota</taxon>
        <taxon>Fungi</taxon>
        <taxon>Dikarya</taxon>
        <taxon>Basidiomycota</taxon>
        <taxon>Agaricomycotina</taxon>
        <taxon>Agaricomycetes</taxon>
        <taxon>Agaricomycetidae</taxon>
        <taxon>Agaricales</taxon>
        <taxon>Agaricineae</taxon>
        <taxon>Hymenogastraceae</taxon>
        <taxon>Gymnopilus</taxon>
    </lineage>
</organism>
<dbReference type="OrthoDB" id="10068793at2759"/>